<organism evidence="1 2">
    <name type="scientific">Herbaspirillum frisingense</name>
    <dbReference type="NCBI Taxonomy" id="92645"/>
    <lineage>
        <taxon>Bacteria</taxon>
        <taxon>Pseudomonadati</taxon>
        <taxon>Pseudomonadota</taxon>
        <taxon>Betaproteobacteria</taxon>
        <taxon>Burkholderiales</taxon>
        <taxon>Oxalobacteraceae</taxon>
        <taxon>Herbaspirillum</taxon>
    </lineage>
</organism>
<reference evidence="2" key="1">
    <citation type="journal article" date="2020" name="MBio">
        <title>Horizontal gene transfer to a defensive symbiont with a reduced genome amongst a multipartite beetle microbiome.</title>
        <authorList>
            <person name="Waterworth S.C."/>
            <person name="Florez L.V."/>
            <person name="Rees E.R."/>
            <person name="Hertweck C."/>
            <person name="Kaltenpoth M."/>
            <person name="Kwan J.C."/>
        </authorList>
    </citation>
    <scope>NUCLEOTIDE SEQUENCE [LARGE SCALE GENOMIC DNA]</scope>
</reference>
<comment type="caution">
    <text evidence="1">The sequence shown here is derived from an EMBL/GenBank/DDBJ whole genome shotgun (WGS) entry which is preliminary data.</text>
</comment>
<evidence type="ECO:0000313" key="1">
    <source>
        <dbReference type="EMBL" id="KAF1035558.1"/>
    </source>
</evidence>
<dbReference type="Proteomes" id="UP000462435">
    <property type="component" value="Unassembled WGS sequence"/>
</dbReference>
<name>A0A7V8FSU7_9BURK</name>
<dbReference type="EMBL" id="WNDX01000217">
    <property type="protein sequence ID" value="KAF1035558.1"/>
    <property type="molecule type" value="Genomic_DNA"/>
</dbReference>
<proteinExistence type="predicted"/>
<protein>
    <submittedName>
        <fullName evidence="1">Uncharacterized protein</fullName>
    </submittedName>
</protein>
<evidence type="ECO:0000313" key="2">
    <source>
        <dbReference type="Proteomes" id="UP000462435"/>
    </source>
</evidence>
<accession>A0A7V8FSU7</accession>
<dbReference type="AlphaFoldDB" id="A0A7V8FSU7"/>
<gene>
    <name evidence="1" type="ORF">GAK35_04185</name>
</gene>
<sequence length="105" mass="12213">MCPRHDLRLFGKTGGQRNNRRSLIHHARYGEYDIRIIGQQQEEGWSMKVQILLNGNKIRTYLEPQRLYLDFDALRISGLFYAYRLLDRKATDADPPAPGKVDSHA</sequence>